<protein>
    <submittedName>
        <fullName evidence="5">Choice-of-anchor D domain-containing protein</fullName>
    </submittedName>
</protein>
<evidence type="ECO:0000313" key="5">
    <source>
        <dbReference type="EMBL" id="XBH19750.1"/>
    </source>
</evidence>
<dbReference type="InterPro" id="IPR052614">
    <property type="entry name" value="CFAP65"/>
</dbReference>
<gene>
    <name evidence="5" type="ORF">P8935_10635</name>
</gene>
<feature type="transmembrane region" description="Helical" evidence="3">
    <location>
        <begin position="1534"/>
        <end position="1554"/>
    </location>
</feature>
<keyword evidence="3" id="KW-1133">Transmembrane helix</keyword>
<dbReference type="CDD" id="cd15482">
    <property type="entry name" value="Sialidase_non-viral"/>
    <property type="match status" value="1"/>
</dbReference>
<dbReference type="InterPro" id="IPR031549">
    <property type="entry name" value="ASH"/>
</dbReference>
<dbReference type="Gene3D" id="2.60.40.10">
    <property type="entry name" value="Immunoglobulins"/>
    <property type="match status" value="6"/>
</dbReference>
<evidence type="ECO:0000259" key="4">
    <source>
        <dbReference type="Pfam" id="PF15780"/>
    </source>
</evidence>
<dbReference type="PANTHER" id="PTHR46127:SF1">
    <property type="entry name" value="CILIA- AND FLAGELLA-ASSOCIATED PROTEIN 65"/>
    <property type="match status" value="1"/>
</dbReference>
<sequence>MSSIAIDPADATGNRVYVGTTGGGVWLSQNAGTAGSVVFTPLTDAPAGFNAVRYASISIGAISVQPGSTGVILAGTGDPNDALDSYYGAGVLRSPDGGATWTVMSHTADQMFSFQGEGFAGFAWSTVNPQVVVAAVSQSYESTLVSAQLFGVSYAGLYYSSDAGATWSLASINDSPGQDVQGPQDLFASPNGNSATAVVWNAARRLFIAAVRFHGYYQSSDGVTWTRMAAQPGSGMTAQMCPTNPGAIGSLACPVFRGALAVNPFTGDTFAWTVDVNNQDQGLWQDACSLSNGMCSNQAVAFSQRWSTASLETNTSLGSATIANGDYDLVLAAVPAQQDTMLLAGANDLWRCSLAMGCTWRNTTNATTCMSAQVAPYQHAVAWNISDPEEIFIGNDSGLWRSTDAIGETGSVCSSADSSHFQNLNTGIGSLAEVESMSQVENSPYTMMAGFGANGTAGVKSTTGPTGEWPQILSGEGGPVAIDGNDPVRWYVNNSAGVSIYSCAQTGDCTSGDFGSAPVVNDADVAGDGYTMTSPAPFIVDPLDSTQLLIGTCRLWRGPVDGSSWTGANAISRILDGVSGLSYCSGDALIRTVSALPLSNGSEVIYAGMHGAMDCGATLGGHIFNATYSPNGSSMPAWQDLTLNPVLNDQVRFNYYGLNVSSIFIDPHDATGNTVYVTIEGAEDSLHAIRIIYGTTDGGAHWSELTSNLPHSPANAVVVDPQDANTVYIATDEGVYSTRQIASCSDGPSNCWSVFGTGLPFAPVVQLSASSPTSLPNVLVAGTYGRGIWQLPLWTSGSQLTTASTQPGSVTFASQPVGTTSSAESITLTNTGGIALAVSTIAATTNFGETDNCTGHAVSAGGSCLIQVAFTPGGAGNLTGQLTISANVSGGQIVIPLSGSGASSGVVTALPGTLSFGQVQIGTTSPALPVTVENSSNASIAVASITVAPPFVLAANSCGSSLAANSDCALSVTFAPTQAGNATGTLTIVDGAGTQTVIVSGTGANAANDALSSTSLSFPATASGQQSAAQLVTLTNSGDMALTSIVVTLGAGFQQSNTCGTQLTGNASCAIAVVFAPTTIGNVSGSLSVSDAIRTQTISLSGVGLQPPAISVIPAQLTFPAQQTGQASSPLTLTITNTGGAIMSSVGFQISGQSASSFSWGASTCGATLSSGSSCTVQVGFTPVTAGSLTAALVVTSSTLNVAPVQVPLSGVGQAASGIVISPAQMFFTQSTLGQASSTQAATITNTSTVTATGLTFSVSSSFALVQNTCGSTLAAGTACSAGVVFIPTANGVVTGALTVSSSAFVTAASVSLTGAGGAAGSMQVQPTALSFPSTGVGNNSAPLMVTLTNNGSMPLAGVTLAASSQFQMGSTNCGASLAVGASCTAQVEFVPSSAGQQTGNLTVSSATLATPVMVSLSGMGFDFSLSSTGESSQTVASGQTAIYNLNLATMSGSSGNFTFACGSLPANSACTFNPASESVSGNSTGSAKAQIATGFSAASSRNAGPSARLPRSLLFACGLLLLPLAVRRRFRGVFFMTILLLAPFGISSCAGAGGGSSGAPPISANKNTPAGTYSVVVTATANGLSHKITLTLTVD</sequence>
<dbReference type="GO" id="GO:0005737">
    <property type="term" value="C:cytoplasm"/>
    <property type="evidence" value="ECO:0007669"/>
    <property type="project" value="UniProtKB-SubCell"/>
</dbReference>
<dbReference type="InterPro" id="IPR013783">
    <property type="entry name" value="Ig-like_fold"/>
</dbReference>
<dbReference type="InterPro" id="IPR015943">
    <property type="entry name" value="WD40/YVTN_repeat-like_dom_sf"/>
</dbReference>
<dbReference type="Pfam" id="PF15780">
    <property type="entry name" value="ASH"/>
    <property type="match status" value="1"/>
</dbReference>
<feature type="transmembrane region" description="Helical" evidence="3">
    <location>
        <begin position="1510"/>
        <end position="1527"/>
    </location>
</feature>
<dbReference type="RefSeq" id="WP_348264971.1">
    <property type="nucleotide sequence ID" value="NZ_CP121196.1"/>
</dbReference>
<dbReference type="SUPFAM" id="SSF110296">
    <property type="entry name" value="Oligoxyloglucan reducing end-specific cellobiohydrolase"/>
    <property type="match status" value="1"/>
</dbReference>
<evidence type="ECO:0000256" key="2">
    <source>
        <dbReference type="ARBA" id="ARBA00022490"/>
    </source>
</evidence>
<dbReference type="Gene3D" id="2.130.10.10">
    <property type="entry name" value="YVTN repeat-like/Quinoprotein amine dehydrogenase"/>
    <property type="match status" value="3"/>
</dbReference>
<keyword evidence="3" id="KW-0812">Transmembrane</keyword>
<proteinExistence type="predicted"/>
<evidence type="ECO:0000256" key="3">
    <source>
        <dbReference type="SAM" id="Phobius"/>
    </source>
</evidence>
<feature type="domain" description="Abnormal spindle-like microcephaly-associated protein ASH" evidence="4">
    <location>
        <begin position="912"/>
        <end position="990"/>
    </location>
</feature>
<evidence type="ECO:0000256" key="1">
    <source>
        <dbReference type="ARBA" id="ARBA00004496"/>
    </source>
</evidence>
<reference evidence="5" key="1">
    <citation type="submission" date="2023-03" db="EMBL/GenBank/DDBJ databases">
        <title>Edaphobacter sp.</title>
        <authorList>
            <person name="Huber K.J."/>
            <person name="Papendorf J."/>
            <person name="Pilke C."/>
            <person name="Bunk B."/>
            <person name="Sproeer C."/>
            <person name="Pester M."/>
        </authorList>
    </citation>
    <scope>NUCLEOTIDE SEQUENCE</scope>
    <source>
        <strain evidence="5">DSM 110680</strain>
    </source>
</reference>
<comment type="subcellular location">
    <subcellularLocation>
        <location evidence="1">Cytoplasm</location>
    </subcellularLocation>
</comment>
<name>A0AAU7DQ34_9BACT</name>
<dbReference type="NCBIfam" id="NF012200">
    <property type="entry name" value="choice_anch_D"/>
    <property type="match status" value="6"/>
</dbReference>
<keyword evidence="2" id="KW-0963">Cytoplasm</keyword>
<dbReference type="PANTHER" id="PTHR46127">
    <property type="entry name" value="CILIA- AND FLAGELLA-ASSOCIATED PROTEIN 65"/>
    <property type="match status" value="1"/>
</dbReference>
<keyword evidence="3" id="KW-0472">Membrane</keyword>
<dbReference type="EMBL" id="CP121196">
    <property type="protein sequence ID" value="XBH19750.1"/>
    <property type="molecule type" value="Genomic_DNA"/>
</dbReference>
<organism evidence="5">
    <name type="scientific">Telmatobacter sp. DSM 110680</name>
    <dbReference type="NCBI Taxonomy" id="3036704"/>
    <lineage>
        <taxon>Bacteria</taxon>
        <taxon>Pseudomonadati</taxon>
        <taxon>Acidobacteriota</taxon>
        <taxon>Terriglobia</taxon>
        <taxon>Terriglobales</taxon>
        <taxon>Acidobacteriaceae</taxon>
        <taxon>Telmatobacter</taxon>
    </lineage>
</organism>
<accession>A0AAU7DQ34</accession>